<keyword evidence="2" id="KW-1185">Reference proteome</keyword>
<accession>A0ABU9JWK5</accession>
<dbReference type="Proteomes" id="UP001459714">
    <property type="component" value="Unassembled WGS sequence"/>
</dbReference>
<sequence>MNPVTEFAKMLKERENPGIPGITTGTVIKPLPDMKIRLNDVIVLSVQHLYLSDHILNDLKTGDKVIIMPTVDEQTYYVLGKAVRL</sequence>
<evidence type="ECO:0000313" key="2">
    <source>
        <dbReference type="Proteomes" id="UP001459714"/>
    </source>
</evidence>
<comment type="caution">
    <text evidence="1">The sequence shown here is derived from an EMBL/GenBank/DDBJ whole genome shotgun (WGS) entry which is preliminary data.</text>
</comment>
<name>A0ABU9JWK5_9BACI</name>
<dbReference type="Pfam" id="PF10844">
    <property type="entry name" value="DUF2577"/>
    <property type="match status" value="1"/>
</dbReference>
<gene>
    <name evidence="1" type="ORF">NST17_06920</name>
</gene>
<dbReference type="EMBL" id="JBBYAK010000001">
    <property type="protein sequence ID" value="MEL3956928.1"/>
    <property type="molecule type" value="Genomic_DNA"/>
</dbReference>
<reference evidence="1 2" key="1">
    <citation type="submission" date="2024-03" db="EMBL/GenBank/DDBJ databases">
        <title>Bacilli Hybrid Assemblies.</title>
        <authorList>
            <person name="Kovac J."/>
        </authorList>
    </citation>
    <scope>NUCLEOTIDE SEQUENCE [LARGE SCALE GENOMIC DNA]</scope>
    <source>
        <strain evidence="1 2">FSL M8-0022</strain>
    </source>
</reference>
<evidence type="ECO:0000313" key="1">
    <source>
        <dbReference type="EMBL" id="MEL3956928.1"/>
    </source>
</evidence>
<dbReference type="InterPro" id="IPR022555">
    <property type="entry name" value="DUF2577"/>
</dbReference>
<proteinExistence type="predicted"/>
<organism evidence="1 2">
    <name type="scientific">Caldifermentibacillus hisashii</name>
    <dbReference type="NCBI Taxonomy" id="996558"/>
    <lineage>
        <taxon>Bacteria</taxon>
        <taxon>Bacillati</taxon>
        <taxon>Bacillota</taxon>
        <taxon>Bacilli</taxon>
        <taxon>Bacillales</taxon>
        <taxon>Bacillaceae</taxon>
        <taxon>Caldifermentibacillus</taxon>
    </lineage>
</organism>
<dbReference type="RefSeq" id="WP_342020002.1">
    <property type="nucleotide sequence ID" value="NZ_JBBYAK010000001.1"/>
</dbReference>
<protein>
    <submittedName>
        <fullName evidence="1">DUF2577 family protein</fullName>
    </submittedName>
</protein>